<evidence type="ECO:0000256" key="1">
    <source>
        <dbReference type="SAM" id="SignalP"/>
    </source>
</evidence>
<accession>A0A224YCL1</accession>
<feature type="chain" id="PRO_5012171922" evidence="1">
    <location>
        <begin position="22"/>
        <end position="104"/>
    </location>
</feature>
<protein>
    <submittedName>
        <fullName evidence="2">Lipocalin</fullName>
    </submittedName>
</protein>
<reference evidence="2" key="1">
    <citation type="journal article" date="2017" name="Parasit. Vectors">
        <title>Sialotranscriptomics of Rhipicephalus zambeziensis reveals intricate expression profiles of secretory proteins and suggests tight temporal transcriptional regulation during blood-feeding.</title>
        <authorList>
            <person name="de Castro M.H."/>
            <person name="de Klerk D."/>
            <person name="Pienaar R."/>
            <person name="Rees D.J.G."/>
            <person name="Mans B.J."/>
        </authorList>
    </citation>
    <scope>NUCLEOTIDE SEQUENCE</scope>
    <source>
        <tissue evidence="2">Salivary glands</tissue>
    </source>
</reference>
<dbReference type="AlphaFoldDB" id="A0A224YCL1"/>
<name>A0A224YCL1_9ACAR</name>
<organism evidence="2">
    <name type="scientific">Rhipicephalus zambeziensis</name>
    <dbReference type="NCBI Taxonomy" id="60191"/>
    <lineage>
        <taxon>Eukaryota</taxon>
        <taxon>Metazoa</taxon>
        <taxon>Ecdysozoa</taxon>
        <taxon>Arthropoda</taxon>
        <taxon>Chelicerata</taxon>
        <taxon>Arachnida</taxon>
        <taxon>Acari</taxon>
        <taxon>Parasitiformes</taxon>
        <taxon>Ixodida</taxon>
        <taxon>Ixodoidea</taxon>
        <taxon>Ixodidae</taxon>
        <taxon>Rhipicephalinae</taxon>
        <taxon>Rhipicephalus</taxon>
        <taxon>Rhipicephalus</taxon>
    </lineage>
</organism>
<evidence type="ECO:0000313" key="2">
    <source>
        <dbReference type="EMBL" id="MAA15446.1"/>
    </source>
</evidence>
<proteinExistence type="predicted"/>
<keyword evidence="1" id="KW-0732">Signal</keyword>
<dbReference type="EMBL" id="GFPF01004300">
    <property type="protein sequence ID" value="MAA15446.1"/>
    <property type="molecule type" value="Transcribed_RNA"/>
</dbReference>
<feature type="signal peptide" evidence="1">
    <location>
        <begin position="1"/>
        <end position="21"/>
    </location>
</feature>
<sequence length="104" mass="12322">MVGKNILLLANMFQVFACVSSTDVRTPPMPGNVEELREALNTDDKIWLYKRRTKKPNENHTCLFWQKKELSDTEYKFTEAYWASNKQEGKADMWFVLLDNKCRR</sequence>